<dbReference type="Proteomes" id="UP001184828">
    <property type="component" value="Unassembled WGS sequence"/>
</dbReference>
<dbReference type="Gene3D" id="2.20.200.10">
    <property type="entry name" value="Outer membrane efflux proteins (OEP)"/>
    <property type="match status" value="1"/>
</dbReference>
<evidence type="ECO:0000256" key="3">
    <source>
        <dbReference type="SAM" id="MobiDB-lite"/>
    </source>
</evidence>
<comment type="caution">
    <text evidence="4">The sequence shown here is derived from an EMBL/GenBank/DDBJ whole genome shotgun (WGS) entry which is preliminary data.</text>
</comment>
<dbReference type="InterPro" id="IPR003423">
    <property type="entry name" value="OMP_efflux"/>
</dbReference>
<evidence type="ECO:0000313" key="5">
    <source>
        <dbReference type="Proteomes" id="UP001184828"/>
    </source>
</evidence>
<dbReference type="RefSeq" id="WP_209536848.1">
    <property type="nucleotide sequence ID" value="NZ_JAUSRU010000006.1"/>
</dbReference>
<dbReference type="PANTHER" id="PTHR30203">
    <property type="entry name" value="OUTER MEMBRANE CATION EFFLUX PROTEIN"/>
    <property type="match status" value="1"/>
</dbReference>
<dbReference type="EMBL" id="JAVDQZ010000008">
    <property type="protein sequence ID" value="MDR6428652.1"/>
    <property type="molecule type" value="Genomic_DNA"/>
</dbReference>
<dbReference type="PROSITE" id="PS51257">
    <property type="entry name" value="PROKAR_LIPOPROTEIN"/>
    <property type="match status" value="1"/>
</dbReference>
<keyword evidence="2" id="KW-0564">Palmitate</keyword>
<dbReference type="NCBIfam" id="TIGR01845">
    <property type="entry name" value="outer_NodT"/>
    <property type="match status" value="1"/>
</dbReference>
<proteinExistence type="inferred from homology"/>
<dbReference type="Pfam" id="PF02321">
    <property type="entry name" value="OEP"/>
    <property type="match status" value="2"/>
</dbReference>
<name>A0AAE3Y2T4_VARPD</name>
<keyword evidence="2" id="KW-0449">Lipoprotein</keyword>
<feature type="region of interest" description="Disordered" evidence="3">
    <location>
        <begin position="56"/>
        <end position="76"/>
    </location>
</feature>
<dbReference type="SUPFAM" id="SSF56954">
    <property type="entry name" value="Outer membrane efflux proteins (OEP)"/>
    <property type="match status" value="1"/>
</dbReference>
<keyword evidence="2" id="KW-1134">Transmembrane beta strand</keyword>
<feature type="chain" id="PRO_5041782094" evidence="2">
    <location>
        <begin position="20"/>
        <end position="505"/>
    </location>
</feature>
<keyword evidence="2" id="KW-0472">Membrane</keyword>
<sequence>MTHPTRAIQQLSRSALALAASLFLLSACSLTPVENRPGIDIPATFAEYEGRTLALQPTEDPGRWRPAEPADQQAPSPWWGVFGDPALVQLEEEALKANPDVSIAMARLKQARALISQSESAQLPEVGVGFGPTRQRISGTAAGRGDGAPGSTQTLWRAQASVAYEVDIFGRVASGVAAARADAARQQALAHQMLLLVQADVAKTYFSLRQSEGELRLLRDTVKLRQDAMSLLERKLDVGAVAPYVVDQVKTELFSARSEQLAVERQHALALHALAILLGKLPAAFSVDARPLDNVTVQLPPGMPSTLLERRPDIAAAERAMTAENARIGVARAAFFPALSLTGSLGYESADLGNLANWSQRTFLLGPLVGTVLSMPIFDGGRRSAEVARVRGVYEERVAEYRKTVLQAFREVEDSLVSIRTLDERIIQQRGAEDASSGVAQSAKARFDEGDIDYLVVVDAERTRLRSRQLRIQAEGERARATVDLVKALGGGWDLSRAEKSDIKG</sequence>
<evidence type="ECO:0000256" key="2">
    <source>
        <dbReference type="RuleBase" id="RU362097"/>
    </source>
</evidence>
<dbReference type="AlphaFoldDB" id="A0AAE3Y2T4"/>
<comment type="subcellular location">
    <subcellularLocation>
        <location evidence="2">Cell membrane</location>
        <topology evidence="2">Lipid-anchor</topology>
    </subcellularLocation>
</comment>
<dbReference type="GO" id="GO:0015562">
    <property type="term" value="F:efflux transmembrane transporter activity"/>
    <property type="evidence" value="ECO:0007669"/>
    <property type="project" value="InterPro"/>
</dbReference>
<keyword evidence="2" id="KW-0812">Transmembrane</keyword>
<feature type="signal peptide" evidence="2">
    <location>
        <begin position="1"/>
        <end position="19"/>
    </location>
</feature>
<keyword evidence="2" id="KW-0732">Signal</keyword>
<comment type="similarity">
    <text evidence="1 2">Belongs to the outer membrane factor (OMF) (TC 1.B.17) family.</text>
</comment>
<dbReference type="GO" id="GO:0005886">
    <property type="term" value="C:plasma membrane"/>
    <property type="evidence" value="ECO:0007669"/>
    <property type="project" value="UniProtKB-SubCell"/>
</dbReference>
<accession>A0AAE3Y2T4</accession>
<evidence type="ECO:0000313" key="4">
    <source>
        <dbReference type="EMBL" id="MDR6428652.1"/>
    </source>
</evidence>
<evidence type="ECO:0000256" key="1">
    <source>
        <dbReference type="ARBA" id="ARBA00007613"/>
    </source>
</evidence>
<dbReference type="InterPro" id="IPR010131">
    <property type="entry name" value="MdtP/NodT-like"/>
</dbReference>
<dbReference type="PANTHER" id="PTHR30203:SF33">
    <property type="entry name" value="BLR4455 PROTEIN"/>
    <property type="match status" value="1"/>
</dbReference>
<reference evidence="4" key="1">
    <citation type="submission" date="2023-07" db="EMBL/GenBank/DDBJ databases">
        <title>Sorghum-associated microbial communities from plants grown in Nebraska, USA.</title>
        <authorList>
            <person name="Schachtman D."/>
        </authorList>
    </citation>
    <scope>NUCLEOTIDE SEQUENCE</scope>
    <source>
        <strain evidence="4">DS2114</strain>
    </source>
</reference>
<dbReference type="Gene3D" id="1.20.1600.10">
    <property type="entry name" value="Outer membrane efflux proteins (OEP)"/>
    <property type="match status" value="1"/>
</dbReference>
<organism evidence="4 5">
    <name type="scientific">Variovorax paradoxus</name>
    <dbReference type="NCBI Taxonomy" id="34073"/>
    <lineage>
        <taxon>Bacteria</taxon>
        <taxon>Pseudomonadati</taxon>
        <taxon>Pseudomonadota</taxon>
        <taxon>Betaproteobacteria</taxon>
        <taxon>Burkholderiales</taxon>
        <taxon>Comamonadaceae</taxon>
        <taxon>Variovorax</taxon>
    </lineage>
</organism>
<gene>
    <name evidence="4" type="ORF">J2738_004816</name>
</gene>
<protein>
    <submittedName>
        <fullName evidence="4">Multidrug efflux system outer membrane protein</fullName>
    </submittedName>
</protein>